<evidence type="ECO:0000256" key="16">
    <source>
        <dbReference type="ARBA" id="ARBA00029709"/>
    </source>
</evidence>
<evidence type="ECO:0000256" key="10">
    <source>
        <dbReference type="ARBA" id="ARBA00022840"/>
    </source>
</evidence>
<keyword evidence="11" id="KW-0408">Iron</keyword>
<dbReference type="PROSITE" id="PS51193">
    <property type="entry name" value="HELICASE_ATP_BIND_2"/>
    <property type="match status" value="1"/>
</dbReference>
<reference evidence="23 24" key="1">
    <citation type="journal article" date="2016" name="Mol. Biol. Evol.">
        <title>Comparative Genomics of Early-Diverging Mushroom-Forming Fungi Provides Insights into the Origins of Lignocellulose Decay Capabilities.</title>
        <authorList>
            <person name="Nagy L.G."/>
            <person name="Riley R."/>
            <person name="Tritt A."/>
            <person name="Adam C."/>
            <person name="Daum C."/>
            <person name="Floudas D."/>
            <person name="Sun H."/>
            <person name="Yadav J.S."/>
            <person name="Pangilinan J."/>
            <person name="Larsson K.H."/>
            <person name="Matsuura K."/>
            <person name="Barry K."/>
            <person name="Labutti K."/>
            <person name="Kuo R."/>
            <person name="Ohm R.A."/>
            <person name="Bhattacharya S.S."/>
            <person name="Shirouzu T."/>
            <person name="Yoshinaga Y."/>
            <person name="Martin F.M."/>
            <person name="Grigoriev I.V."/>
            <person name="Hibbett D.S."/>
        </authorList>
    </citation>
    <scope>NUCLEOTIDE SEQUENCE [LARGE SCALE GENOMIC DNA]</scope>
    <source>
        <strain evidence="23 24">HHB14362 ss-1</strain>
    </source>
</reference>
<keyword evidence="9 23" id="KW-0347">Helicase</keyword>
<sequence>MTLPLHSPDVFQVFPYATPYSIQKDLMQHIYESIEGSKVSVVESPTGTGKTLSLLCASLTWLSDDRFRSVRAEETTSQLKNDSDWVSSQARQIRKRELAGREQEYQKRLAEMRKTEAVLRKASSGRVRKRRETLTDESVFLPDNADLADPEDNISPAVRALMKKVELSATPSCEPVPTPTKIYYTSRTHSQLSQVLSELRKLKHAALLNGLHVQASLELGPAGPEQPKNLTVHMINGAPDPSASSVTRTASLGSRKHLCINDEVKKVRDIDEACRELLADSSSKRCPHLPPSDDRVRMMDLRDHILASPKDIEDLVEIGQMLGTCPYFGSREAIPQTELVLLPYNLLLDKTAREALDINLTGQIVIVDEAHNLISTLLSLATITLSFRDMSASLEQLSVYFSKFRNRLTPHHALHLKRLMTLLVALQSVLSSRNASKKDVKDATDVMTVGEFTRSLGRKVEGVNFTEIETYLRSSKIARKISRYSDKLSQDASKESQRTGKGGALPPLYAVEAFLVAMNNVSEDGRISMSGSKPEEYEIKYQHLNPSTHFTEVVASARCVILAGGTMSPMSDFTSQLFSHVSPERISTFSCGHVIPSTNLQTLILKKGPTGGDLLFKYDQRGNTTLLAELGQIISNFANVVSGGMVVFFPSYSFLDLVKASWGESKLLDKIAAKKKIFYEPRENTDVDAVLQEYTRHIYDAAAAANGRKPGALMFAVVGAKLSEGLNFSDDLARAVLVVGLPFANLNSPELKERLKYVRALQNKAGNSGAGKDAGMELYENMCMNAVNQSIGRAIRHGGDWASLILVDSRYASPRIRQKLPKWIGDTTSVCETFGQGMKELGAFSRQKRN</sequence>
<evidence type="ECO:0000313" key="24">
    <source>
        <dbReference type="Proteomes" id="UP000076761"/>
    </source>
</evidence>
<evidence type="ECO:0000256" key="7">
    <source>
        <dbReference type="ARBA" id="ARBA00022741"/>
    </source>
</evidence>
<dbReference type="GO" id="GO:0034085">
    <property type="term" value="P:establishment of sister chromatid cohesion"/>
    <property type="evidence" value="ECO:0007669"/>
    <property type="project" value="TreeGrafter"/>
</dbReference>
<evidence type="ECO:0000313" key="23">
    <source>
        <dbReference type="EMBL" id="KZT28908.1"/>
    </source>
</evidence>
<evidence type="ECO:0000256" key="5">
    <source>
        <dbReference type="ARBA" id="ARBA00017386"/>
    </source>
</evidence>
<evidence type="ECO:0000256" key="12">
    <source>
        <dbReference type="ARBA" id="ARBA00023014"/>
    </source>
</evidence>
<dbReference type="Pfam" id="PF06733">
    <property type="entry name" value="DEAD_2"/>
    <property type="match status" value="1"/>
</dbReference>
<dbReference type="Gene3D" id="3.40.50.300">
    <property type="entry name" value="P-loop containing nucleotide triphosphate hydrolases"/>
    <property type="match status" value="3"/>
</dbReference>
<comment type="function">
    <text evidence="20">ATP-dependent DNA helicase important for chromosome transmission and normal cell cycle progression in G(2)/M. May have a role in changing DNA topology to allow the loading of proteins involved in maintaining sister chromatid cohesion in the vicinity of the centromeres. Has a specific role in chromosome segregation during meiosis II.</text>
</comment>
<dbReference type="EC" id="5.6.2.3" evidence="17"/>
<dbReference type="GO" id="GO:0006139">
    <property type="term" value="P:nucleobase-containing compound metabolic process"/>
    <property type="evidence" value="ECO:0007669"/>
    <property type="project" value="InterPro"/>
</dbReference>
<dbReference type="InterPro" id="IPR027417">
    <property type="entry name" value="P-loop_NTPase"/>
</dbReference>
<dbReference type="InterPro" id="IPR006555">
    <property type="entry name" value="ATP-dep_Helicase_C"/>
</dbReference>
<dbReference type="InterPro" id="IPR010614">
    <property type="entry name" value="RAD3-like_helicase_DEAD"/>
</dbReference>
<evidence type="ECO:0000256" key="9">
    <source>
        <dbReference type="ARBA" id="ARBA00022806"/>
    </source>
</evidence>
<accession>A0A165UYZ7</accession>
<evidence type="ECO:0000256" key="21">
    <source>
        <dbReference type="ARBA" id="ARBA00048954"/>
    </source>
</evidence>
<dbReference type="Pfam" id="PF13307">
    <property type="entry name" value="Helicase_C_2"/>
    <property type="match status" value="1"/>
</dbReference>
<keyword evidence="14" id="KW-0539">Nucleus</keyword>
<dbReference type="InterPro" id="IPR014013">
    <property type="entry name" value="Helic_SF1/SF2_ATP-bd_DinG/Rad3"/>
</dbReference>
<dbReference type="GO" id="GO:0016818">
    <property type="term" value="F:hydrolase activity, acting on acid anhydrides, in phosphorus-containing anhydrides"/>
    <property type="evidence" value="ECO:0007669"/>
    <property type="project" value="InterPro"/>
</dbReference>
<dbReference type="SMART" id="SM00488">
    <property type="entry name" value="DEXDc2"/>
    <property type="match status" value="1"/>
</dbReference>
<dbReference type="GO" id="GO:0046872">
    <property type="term" value="F:metal ion binding"/>
    <property type="evidence" value="ECO:0007669"/>
    <property type="project" value="UniProtKB-KW"/>
</dbReference>
<keyword evidence="6" id="KW-0479">Metal-binding</keyword>
<keyword evidence="7" id="KW-0547">Nucleotide-binding</keyword>
<keyword evidence="8" id="KW-0378">Hydrolase</keyword>
<dbReference type="PANTHER" id="PTHR11472:SF41">
    <property type="entry name" value="ATP-DEPENDENT DNA HELICASE DDX11-RELATED"/>
    <property type="match status" value="1"/>
</dbReference>
<comment type="cofactor">
    <cofactor evidence="1">
        <name>[4Fe-4S] cluster</name>
        <dbReference type="ChEBI" id="CHEBI:49883"/>
    </cofactor>
</comment>
<evidence type="ECO:0000256" key="17">
    <source>
        <dbReference type="ARBA" id="ARBA00044969"/>
    </source>
</evidence>
<evidence type="ECO:0000256" key="3">
    <source>
        <dbReference type="ARBA" id="ARBA00008435"/>
    </source>
</evidence>
<dbReference type="InterPro" id="IPR006554">
    <property type="entry name" value="Helicase-like_DEXD_c2"/>
</dbReference>
<dbReference type="GO" id="GO:0051536">
    <property type="term" value="F:iron-sulfur cluster binding"/>
    <property type="evidence" value="ECO:0007669"/>
    <property type="project" value="UniProtKB-KW"/>
</dbReference>
<protein>
    <recommendedName>
        <fullName evidence="5">ATP-dependent DNA helicase CHL1</fullName>
        <ecNumber evidence="17">5.6.2.3</ecNumber>
    </recommendedName>
    <alternativeName>
        <fullName evidence="4">ATP-dependent DNA helicase chl1</fullName>
    </alternativeName>
    <alternativeName>
        <fullName evidence="16">Chromosome loss protein 1</fullName>
    </alternativeName>
    <alternativeName>
        <fullName evidence="18 19">DNA 5'-3' helicase CHL1</fullName>
    </alternativeName>
</protein>
<proteinExistence type="inferred from homology"/>
<evidence type="ECO:0000256" key="15">
    <source>
        <dbReference type="ARBA" id="ARBA00023306"/>
    </source>
</evidence>
<evidence type="ECO:0000256" key="2">
    <source>
        <dbReference type="ARBA" id="ARBA00004123"/>
    </source>
</evidence>
<evidence type="ECO:0000256" key="11">
    <source>
        <dbReference type="ARBA" id="ARBA00023004"/>
    </source>
</evidence>
<dbReference type="OrthoDB" id="267079at2759"/>
<dbReference type="FunCoup" id="A0A165UYZ7">
    <property type="interactions" value="724"/>
</dbReference>
<evidence type="ECO:0000256" key="18">
    <source>
        <dbReference type="ARBA" id="ARBA00044998"/>
    </source>
</evidence>
<dbReference type="CDD" id="cd18788">
    <property type="entry name" value="SF2_C_XPD"/>
    <property type="match status" value="1"/>
</dbReference>
<dbReference type="Proteomes" id="UP000076761">
    <property type="component" value="Unassembled WGS sequence"/>
</dbReference>
<evidence type="ECO:0000259" key="22">
    <source>
        <dbReference type="PROSITE" id="PS51193"/>
    </source>
</evidence>
<evidence type="ECO:0000256" key="6">
    <source>
        <dbReference type="ARBA" id="ARBA00022723"/>
    </source>
</evidence>
<dbReference type="InterPro" id="IPR013020">
    <property type="entry name" value="Rad3/Chl1-like"/>
</dbReference>
<dbReference type="SMART" id="SM00491">
    <property type="entry name" value="HELICc2"/>
    <property type="match status" value="1"/>
</dbReference>
<name>A0A165UYZ7_9AGAM</name>
<dbReference type="InParanoid" id="A0A165UYZ7"/>
<comment type="subcellular location">
    <subcellularLocation>
        <location evidence="2">Nucleus</location>
    </subcellularLocation>
</comment>
<dbReference type="SUPFAM" id="SSF52540">
    <property type="entry name" value="P-loop containing nucleoside triphosphate hydrolases"/>
    <property type="match status" value="2"/>
</dbReference>
<evidence type="ECO:0000256" key="1">
    <source>
        <dbReference type="ARBA" id="ARBA00001966"/>
    </source>
</evidence>
<gene>
    <name evidence="23" type="ORF">NEOLEDRAFT_1154344</name>
</gene>
<evidence type="ECO:0000256" key="4">
    <source>
        <dbReference type="ARBA" id="ARBA00016387"/>
    </source>
</evidence>
<dbReference type="AlphaFoldDB" id="A0A165UYZ7"/>
<organism evidence="23 24">
    <name type="scientific">Neolentinus lepideus HHB14362 ss-1</name>
    <dbReference type="NCBI Taxonomy" id="1314782"/>
    <lineage>
        <taxon>Eukaryota</taxon>
        <taxon>Fungi</taxon>
        <taxon>Dikarya</taxon>
        <taxon>Basidiomycota</taxon>
        <taxon>Agaricomycotina</taxon>
        <taxon>Agaricomycetes</taxon>
        <taxon>Gloeophyllales</taxon>
        <taxon>Gloeophyllaceae</taxon>
        <taxon>Neolentinus</taxon>
    </lineage>
</organism>
<comment type="catalytic activity">
    <reaction evidence="21">
        <text>ATP + H2O = ADP + phosphate + H(+)</text>
        <dbReference type="Rhea" id="RHEA:13065"/>
        <dbReference type="ChEBI" id="CHEBI:15377"/>
        <dbReference type="ChEBI" id="CHEBI:15378"/>
        <dbReference type="ChEBI" id="CHEBI:30616"/>
        <dbReference type="ChEBI" id="CHEBI:43474"/>
        <dbReference type="ChEBI" id="CHEBI:456216"/>
        <dbReference type="EC" id="5.6.2.3"/>
    </reaction>
</comment>
<evidence type="ECO:0000256" key="8">
    <source>
        <dbReference type="ARBA" id="ARBA00022801"/>
    </source>
</evidence>
<evidence type="ECO:0000256" key="19">
    <source>
        <dbReference type="ARBA" id="ARBA00045008"/>
    </source>
</evidence>
<evidence type="ECO:0000256" key="20">
    <source>
        <dbReference type="ARBA" id="ARBA00045702"/>
    </source>
</evidence>
<keyword evidence="24" id="KW-1185">Reference proteome</keyword>
<keyword evidence="15" id="KW-0131">Cell cycle</keyword>
<feature type="domain" description="Helicase ATP-binding" evidence="22">
    <location>
        <begin position="9"/>
        <end position="426"/>
    </location>
</feature>
<dbReference type="NCBIfam" id="TIGR00604">
    <property type="entry name" value="rad3"/>
    <property type="match status" value="1"/>
</dbReference>
<evidence type="ECO:0000256" key="14">
    <source>
        <dbReference type="ARBA" id="ARBA00023242"/>
    </source>
</evidence>
<keyword evidence="10" id="KW-0067">ATP-binding</keyword>
<evidence type="ECO:0000256" key="13">
    <source>
        <dbReference type="ARBA" id="ARBA00023235"/>
    </source>
</evidence>
<dbReference type="EMBL" id="KV425556">
    <property type="protein sequence ID" value="KZT28908.1"/>
    <property type="molecule type" value="Genomic_DNA"/>
</dbReference>
<dbReference type="FunFam" id="3.40.50.300:FF:001372">
    <property type="entry name" value="ATP-dependent DNA helicase chl1"/>
    <property type="match status" value="1"/>
</dbReference>
<dbReference type="PANTHER" id="PTHR11472">
    <property type="entry name" value="DNA REPAIR DEAD HELICASE RAD3/XP-D SUBFAMILY MEMBER"/>
    <property type="match status" value="1"/>
</dbReference>
<comment type="similarity">
    <text evidence="3">Belongs to the DEAD box helicase family. DEAH subfamily. DDX11/CHL1 sub-subfamily.</text>
</comment>
<dbReference type="InterPro" id="IPR045028">
    <property type="entry name" value="DinG/Rad3-like"/>
</dbReference>
<keyword evidence="12" id="KW-0411">Iron-sulfur</keyword>
<dbReference type="GO" id="GO:0005634">
    <property type="term" value="C:nucleus"/>
    <property type="evidence" value="ECO:0007669"/>
    <property type="project" value="UniProtKB-SubCell"/>
</dbReference>
<dbReference type="GO" id="GO:0005524">
    <property type="term" value="F:ATP binding"/>
    <property type="evidence" value="ECO:0007669"/>
    <property type="project" value="UniProtKB-KW"/>
</dbReference>
<keyword evidence="13" id="KW-0413">Isomerase</keyword>
<dbReference type="GO" id="GO:0043139">
    <property type="term" value="F:5'-3' DNA helicase activity"/>
    <property type="evidence" value="ECO:0007669"/>
    <property type="project" value="UniProtKB-EC"/>
</dbReference>
<dbReference type="STRING" id="1314782.A0A165UYZ7"/>
<dbReference type="GO" id="GO:0003677">
    <property type="term" value="F:DNA binding"/>
    <property type="evidence" value="ECO:0007669"/>
    <property type="project" value="InterPro"/>
</dbReference>